<feature type="binding site" evidence="14">
    <location>
        <position position="773"/>
    </location>
    <ligand>
        <name>substrate</name>
    </ligand>
</feature>
<feature type="binding site" evidence="14">
    <location>
        <position position="775"/>
    </location>
    <ligand>
        <name>substrate</name>
    </ligand>
</feature>
<dbReference type="Pfam" id="PF00391">
    <property type="entry name" value="PEP-utilizers"/>
    <property type="match status" value="1"/>
</dbReference>
<dbReference type="Proteomes" id="UP000317648">
    <property type="component" value="Chromosome"/>
</dbReference>
<comment type="similarity">
    <text evidence="3 12">Belongs to the PEP-utilizing enzyme family.</text>
</comment>
<dbReference type="SUPFAM" id="SSF51621">
    <property type="entry name" value="Phosphoenolpyruvate/pyruvate domain"/>
    <property type="match status" value="1"/>
</dbReference>
<keyword evidence="6 19" id="KW-0808">Transferase</keyword>
<evidence type="ECO:0000256" key="9">
    <source>
        <dbReference type="ARBA" id="ARBA00022777"/>
    </source>
</evidence>
<comment type="catalytic activity">
    <reaction evidence="12">
        <text>pyruvate + phosphate + ATP = phosphoenolpyruvate + AMP + diphosphate + H(+)</text>
        <dbReference type="Rhea" id="RHEA:10756"/>
        <dbReference type="ChEBI" id="CHEBI:15361"/>
        <dbReference type="ChEBI" id="CHEBI:15378"/>
        <dbReference type="ChEBI" id="CHEBI:30616"/>
        <dbReference type="ChEBI" id="CHEBI:33019"/>
        <dbReference type="ChEBI" id="CHEBI:43474"/>
        <dbReference type="ChEBI" id="CHEBI:58702"/>
        <dbReference type="ChEBI" id="CHEBI:456215"/>
        <dbReference type="EC" id="2.7.9.1"/>
    </reaction>
</comment>
<feature type="binding site" evidence="14">
    <location>
        <position position="774"/>
    </location>
    <ligand>
        <name>substrate</name>
    </ligand>
</feature>
<feature type="domain" description="PEP-utilising enzyme mobile" evidence="16">
    <location>
        <begin position="428"/>
        <end position="509"/>
    </location>
</feature>
<evidence type="ECO:0000256" key="14">
    <source>
        <dbReference type="PIRSR" id="PIRSR000853-2"/>
    </source>
</evidence>
<feature type="domain" description="Pyruvate phosphate dikinase AMP/ATP-binding" evidence="17">
    <location>
        <begin position="24"/>
        <end position="61"/>
    </location>
</feature>
<feature type="active site" description="Tele-phosphohistidine intermediate" evidence="13">
    <location>
        <position position="461"/>
    </location>
</feature>
<reference evidence="19 20" key="1">
    <citation type="submission" date="2019-02" db="EMBL/GenBank/DDBJ databases">
        <title>Deep-cultivation of Planctomycetes and their phenomic and genomic characterization uncovers novel biology.</title>
        <authorList>
            <person name="Wiegand S."/>
            <person name="Jogler M."/>
            <person name="Boedeker C."/>
            <person name="Pinto D."/>
            <person name="Vollmers J."/>
            <person name="Rivas-Marin E."/>
            <person name="Kohn T."/>
            <person name="Peeters S.H."/>
            <person name="Heuer A."/>
            <person name="Rast P."/>
            <person name="Oberbeckmann S."/>
            <person name="Bunk B."/>
            <person name="Jeske O."/>
            <person name="Meyerdierks A."/>
            <person name="Storesund J.E."/>
            <person name="Kallscheuer N."/>
            <person name="Luecker S."/>
            <person name="Lage O.M."/>
            <person name="Pohl T."/>
            <person name="Merkel B.J."/>
            <person name="Hornburger P."/>
            <person name="Mueller R.-W."/>
            <person name="Bruemmer F."/>
            <person name="Labrenz M."/>
            <person name="Spormann A.M."/>
            <person name="Op den Camp H."/>
            <person name="Overmann J."/>
            <person name="Amann R."/>
            <person name="Jetten M.S.M."/>
            <person name="Mascher T."/>
            <person name="Medema M.H."/>
            <person name="Devos D.P."/>
            <person name="Kaster A.-K."/>
            <person name="Ovreas L."/>
            <person name="Rohde M."/>
            <person name="Galperin M.Y."/>
            <person name="Jogler C."/>
        </authorList>
    </citation>
    <scope>NUCLEOTIDE SEQUENCE [LARGE SCALE GENOMIC DNA]</scope>
    <source>
        <strain evidence="19 20">Pla85_3_4</strain>
    </source>
</reference>
<dbReference type="InterPro" id="IPR000121">
    <property type="entry name" value="PEP_util_C"/>
</dbReference>
<evidence type="ECO:0000256" key="15">
    <source>
        <dbReference type="PIRSR" id="PIRSR000853-3"/>
    </source>
</evidence>
<dbReference type="InterPro" id="IPR015813">
    <property type="entry name" value="Pyrv/PenolPyrv_kinase-like_dom"/>
</dbReference>
<evidence type="ECO:0000259" key="18">
    <source>
        <dbReference type="Pfam" id="PF02896"/>
    </source>
</evidence>
<sequence>MAKKTKMTYYFGKTRTEGRGLGKDLLGGKGVNLAEMTGIGLPVPPGFTITTEVCDQYNKAGKTLPEGLMADVQKNVKTLEKELGKKFGDSKDPLLVSVRSGAAVSMPGMMNTILNLGLNDESVAGLAAATDNERFAFDAYRRLLDMFGDVVMEIPHEEFEVAFNTVKAKYNAKEDLDVPTEGLKELCDAYKAVYLKATGDNFPQDPYEQLERAIRAVFQSWNTDRAVRFREIEGIRGLLGTAVNVQTMVYGNMGEDSGTGVAFTRNPTTGENKFYGEFLVNAQGEDVVAGIRTPRAVAEMPSWKKEIYKELLAVKKTLEDHYADMQDIEFTIERSKLYMLQTRTGKRTGAAAVKMACDMVKENLIDEKTALLRIPAKGLQQLMLPSFDQKAKDTADVLTHGLPASPGAAVGKLAFTAAEAEERSNAGESVLLVRRETSPEDIDGMHVAAGILTSTGGRTSHAAVVAVGWGKCCVVGAGEMQIDEKARKIKINGRTFSHSDTLSIDGTTGEVMAGEVATIEPKMSGDFNKVMKWSDSYRTIGVRANADTPEDAERARGFGAEGIGLCRTEHMFFDAARIGVMREMILAENKADREKALAKLLPFQRDDFIGIFTAMKGLPVTVRLLDPPLHEFLPHEEKGQKEVAAALGLDLKAVKNRVQALHESNPMLGHRGCRLSVTYPEILEMQVRAIVEATIECKKNRIDAGAEIMIPLVGTAAELKLLRERAEAVIEAVKTEQKYTKDLPILIGTMIEIPRAALTADEVAKHADFFSFGTNDLTQMTFGYSRDDVNSFLPDYKKQDILHNDPFETLDQTGVGQLVEMGVLKGRSTNKTLKVGICGEHGGDPSSIEFCYKTGLDYVSCSPFRVPVARLAAAQAAIKDGKEKK</sequence>
<evidence type="ECO:0000256" key="5">
    <source>
        <dbReference type="ARBA" id="ARBA00020138"/>
    </source>
</evidence>
<evidence type="ECO:0000259" key="16">
    <source>
        <dbReference type="Pfam" id="PF00391"/>
    </source>
</evidence>
<evidence type="ECO:0000256" key="3">
    <source>
        <dbReference type="ARBA" id="ARBA00007837"/>
    </source>
</evidence>
<gene>
    <name evidence="19" type="primary">ppdK</name>
    <name evidence="19" type="ORF">Pla8534_23590</name>
</gene>
<evidence type="ECO:0000256" key="10">
    <source>
        <dbReference type="ARBA" id="ARBA00022840"/>
    </source>
</evidence>
<dbReference type="EC" id="2.7.9.1" evidence="4 12"/>
<comment type="function">
    <text evidence="2">Catalyzes the reversible phosphorylation of pyruvate and phosphate.</text>
</comment>
<dbReference type="Gene3D" id="3.30.1490.20">
    <property type="entry name" value="ATP-grasp fold, A domain"/>
    <property type="match status" value="1"/>
</dbReference>
<evidence type="ECO:0000313" key="20">
    <source>
        <dbReference type="Proteomes" id="UP000317648"/>
    </source>
</evidence>
<dbReference type="RefSeq" id="WP_145053082.1">
    <property type="nucleotide sequence ID" value="NZ_CP036433.1"/>
</dbReference>
<feature type="domain" description="Pyruvate phosphate dikinase AMP/ATP-binding" evidence="17">
    <location>
        <begin position="69"/>
        <end position="294"/>
    </location>
</feature>
<dbReference type="Gene3D" id="3.50.30.10">
    <property type="entry name" value="Phosphohistidine domain"/>
    <property type="match status" value="1"/>
</dbReference>
<keyword evidence="20" id="KW-1185">Reference proteome</keyword>
<dbReference type="Gene3D" id="1.10.189.10">
    <property type="entry name" value="Pyruvate Phosphate Dikinase, domain 2"/>
    <property type="match status" value="1"/>
</dbReference>
<dbReference type="SUPFAM" id="SSF56059">
    <property type="entry name" value="Glutathione synthetase ATP-binding domain-like"/>
    <property type="match status" value="1"/>
</dbReference>
<evidence type="ECO:0000256" key="12">
    <source>
        <dbReference type="PIRNR" id="PIRNR000853"/>
    </source>
</evidence>
<dbReference type="GO" id="GO:0016301">
    <property type="term" value="F:kinase activity"/>
    <property type="evidence" value="ECO:0007669"/>
    <property type="project" value="UniProtKB-UniRule"/>
</dbReference>
<dbReference type="KEGG" id="lcre:Pla8534_23590"/>
<keyword evidence="9 19" id="KW-0418">Kinase</keyword>
<dbReference type="PIRSF" id="PIRSF000853">
    <property type="entry name" value="PPDK"/>
    <property type="match status" value="1"/>
</dbReference>
<dbReference type="PANTHER" id="PTHR22931">
    <property type="entry name" value="PHOSPHOENOLPYRUVATE DIKINASE-RELATED"/>
    <property type="match status" value="1"/>
</dbReference>
<dbReference type="InterPro" id="IPR002192">
    <property type="entry name" value="PPDK_AMP/ATP-bd"/>
</dbReference>
<dbReference type="GO" id="GO:0050242">
    <property type="term" value="F:pyruvate, phosphate dikinase activity"/>
    <property type="evidence" value="ECO:0007669"/>
    <property type="project" value="UniProtKB-UniRule"/>
</dbReference>
<dbReference type="InterPro" id="IPR040442">
    <property type="entry name" value="Pyrv_kinase-like_dom_sf"/>
</dbReference>
<feature type="domain" description="Pyruvate phosphate dikinase AMP/ATP-binding" evidence="17">
    <location>
        <begin position="301"/>
        <end position="362"/>
    </location>
</feature>
<feature type="domain" description="PEP-utilising enzyme C-terminal" evidence="18">
    <location>
        <begin position="524"/>
        <end position="876"/>
    </location>
</feature>
<name>A0A518DRU4_9BACT</name>
<keyword evidence="10" id="KW-0067">ATP-binding</keyword>
<evidence type="ECO:0000256" key="7">
    <source>
        <dbReference type="ARBA" id="ARBA00022723"/>
    </source>
</evidence>
<dbReference type="InterPro" id="IPR036637">
    <property type="entry name" value="Phosphohistidine_dom_sf"/>
</dbReference>
<accession>A0A518DRU4</accession>
<feature type="binding site" evidence="15">
    <location>
        <position position="752"/>
    </location>
    <ligand>
        <name>Mg(2+)</name>
        <dbReference type="ChEBI" id="CHEBI:18420"/>
    </ligand>
</feature>
<evidence type="ECO:0000256" key="1">
    <source>
        <dbReference type="ARBA" id="ARBA00001946"/>
    </source>
</evidence>
<dbReference type="OrthoDB" id="9765468at2"/>
<comment type="cofactor">
    <cofactor evidence="1 12 15">
        <name>Mg(2+)</name>
        <dbReference type="ChEBI" id="CHEBI:18420"/>
    </cofactor>
</comment>
<dbReference type="Gene3D" id="1.20.80.30">
    <property type="match status" value="1"/>
</dbReference>
<dbReference type="Gene3D" id="3.30.470.20">
    <property type="entry name" value="ATP-grasp fold, B domain"/>
    <property type="match status" value="1"/>
</dbReference>
<feature type="binding site" evidence="15">
    <location>
        <position position="776"/>
    </location>
    <ligand>
        <name>Mg(2+)</name>
        <dbReference type="ChEBI" id="CHEBI:18420"/>
    </ligand>
</feature>
<feature type="binding site" evidence="14">
    <location>
        <position position="567"/>
    </location>
    <ligand>
        <name>substrate</name>
    </ligand>
</feature>
<dbReference type="PROSITE" id="PS00742">
    <property type="entry name" value="PEP_ENZYMES_2"/>
    <property type="match status" value="1"/>
</dbReference>
<keyword evidence="7 15" id="KW-0479">Metal-binding</keyword>
<feature type="binding site" evidence="14">
    <location>
        <position position="776"/>
    </location>
    <ligand>
        <name>substrate</name>
    </ligand>
</feature>
<evidence type="ECO:0000313" key="19">
    <source>
        <dbReference type="EMBL" id="QDU94567.1"/>
    </source>
</evidence>
<evidence type="ECO:0000256" key="13">
    <source>
        <dbReference type="PIRSR" id="PIRSR000853-1"/>
    </source>
</evidence>
<evidence type="ECO:0000256" key="8">
    <source>
        <dbReference type="ARBA" id="ARBA00022741"/>
    </source>
</evidence>
<dbReference type="Pfam" id="PF01326">
    <property type="entry name" value="PPDK_N"/>
    <property type="match status" value="3"/>
</dbReference>
<dbReference type="Gene3D" id="3.20.20.60">
    <property type="entry name" value="Phosphoenolpyruvate-binding domains"/>
    <property type="match status" value="1"/>
</dbReference>
<dbReference type="GO" id="GO:0046872">
    <property type="term" value="F:metal ion binding"/>
    <property type="evidence" value="ECO:0007669"/>
    <property type="project" value="UniProtKB-UniRule"/>
</dbReference>
<dbReference type="AlphaFoldDB" id="A0A518DRU4"/>
<dbReference type="InterPro" id="IPR013815">
    <property type="entry name" value="ATP_grasp_subdomain_1"/>
</dbReference>
<protein>
    <recommendedName>
        <fullName evidence="5 12">Pyruvate, phosphate dikinase</fullName>
        <ecNumber evidence="4 12">2.7.9.1</ecNumber>
    </recommendedName>
</protein>
<dbReference type="NCBIfam" id="NF004531">
    <property type="entry name" value="PRK05878.1"/>
    <property type="match status" value="1"/>
</dbReference>
<feature type="binding site" evidence="14">
    <location>
        <position position="623"/>
    </location>
    <ligand>
        <name>substrate</name>
    </ligand>
</feature>
<evidence type="ECO:0000256" key="11">
    <source>
        <dbReference type="ARBA" id="ARBA00022842"/>
    </source>
</evidence>
<feature type="binding site" evidence="14">
    <location>
        <position position="752"/>
    </location>
    <ligand>
        <name>substrate</name>
    </ligand>
</feature>
<evidence type="ECO:0000256" key="2">
    <source>
        <dbReference type="ARBA" id="ARBA00003144"/>
    </source>
</evidence>
<organism evidence="19 20">
    <name type="scientific">Lignipirellula cremea</name>
    <dbReference type="NCBI Taxonomy" id="2528010"/>
    <lineage>
        <taxon>Bacteria</taxon>
        <taxon>Pseudomonadati</taxon>
        <taxon>Planctomycetota</taxon>
        <taxon>Planctomycetia</taxon>
        <taxon>Pirellulales</taxon>
        <taxon>Pirellulaceae</taxon>
        <taxon>Lignipirellula</taxon>
    </lineage>
</organism>
<keyword evidence="19" id="KW-0670">Pyruvate</keyword>
<dbReference type="PANTHER" id="PTHR22931:SF9">
    <property type="entry name" value="PYRUVATE, PHOSPHATE DIKINASE 1, CHLOROPLASTIC"/>
    <property type="match status" value="1"/>
</dbReference>
<dbReference type="EMBL" id="CP036433">
    <property type="protein sequence ID" value="QDU94567.1"/>
    <property type="molecule type" value="Genomic_DNA"/>
</dbReference>
<evidence type="ECO:0000256" key="6">
    <source>
        <dbReference type="ARBA" id="ARBA00022679"/>
    </source>
</evidence>
<dbReference type="SUPFAM" id="SSF52009">
    <property type="entry name" value="Phosphohistidine domain"/>
    <property type="match status" value="1"/>
</dbReference>
<evidence type="ECO:0000256" key="4">
    <source>
        <dbReference type="ARBA" id="ARBA00011994"/>
    </source>
</evidence>
<dbReference type="NCBIfam" id="TIGR01828">
    <property type="entry name" value="pyru_phos_dikin"/>
    <property type="match status" value="1"/>
</dbReference>
<keyword evidence="11 15" id="KW-0460">Magnesium</keyword>
<dbReference type="Pfam" id="PF02896">
    <property type="entry name" value="PEP-utilizers_C"/>
    <property type="match status" value="1"/>
</dbReference>
<dbReference type="GO" id="GO:0005524">
    <property type="term" value="F:ATP binding"/>
    <property type="evidence" value="ECO:0007669"/>
    <property type="project" value="UniProtKB-UniRule"/>
</dbReference>
<proteinExistence type="inferred from homology"/>
<dbReference type="InterPro" id="IPR023151">
    <property type="entry name" value="PEP_util_CS"/>
</dbReference>
<dbReference type="InterPro" id="IPR010121">
    <property type="entry name" value="Pyruvate_phosphate_dikinase"/>
</dbReference>
<feature type="active site" description="Proton donor" evidence="13">
    <location>
        <position position="838"/>
    </location>
</feature>
<evidence type="ECO:0000259" key="17">
    <source>
        <dbReference type="Pfam" id="PF01326"/>
    </source>
</evidence>
<keyword evidence="8" id="KW-0547">Nucleotide-binding</keyword>
<dbReference type="InterPro" id="IPR008279">
    <property type="entry name" value="PEP-util_enz_mobile_dom"/>
</dbReference>